<evidence type="ECO:0000313" key="6">
    <source>
        <dbReference type="EMBL" id="QCQ44815.1"/>
    </source>
</evidence>
<evidence type="ECO:0000313" key="7">
    <source>
        <dbReference type="Proteomes" id="UP000036847"/>
    </source>
</evidence>
<evidence type="ECO:0000256" key="3">
    <source>
        <dbReference type="PIRSR" id="PIRSR000390-1"/>
    </source>
</evidence>
<dbReference type="GO" id="GO:0000271">
    <property type="term" value="P:polysaccharide biosynthetic process"/>
    <property type="evidence" value="ECO:0007669"/>
    <property type="project" value="TreeGrafter"/>
</dbReference>
<dbReference type="Gene3D" id="3.90.1150.10">
    <property type="entry name" value="Aspartate Aminotransferase, domain 1"/>
    <property type="match status" value="1"/>
</dbReference>
<organism evidence="6 7">
    <name type="scientific">Bacteroides fragilis</name>
    <dbReference type="NCBI Taxonomy" id="817"/>
    <lineage>
        <taxon>Bacteria</taxon>
        <taxon>Pseudomonadati</taxon>
        <taxon>Bacteroidota</taxon>
        <taxon>Bacteroidia</taxon>
        <taxon>Bacteroidales</taxon>
        <taxon>Bacteroidaceae</taxon>
        <taxon>Bacteroides</taxon>
    </lineage>
</organism>
<dbReference type="InterPro" id="IPR015422">
    <property type="entry name" value="PyrdxlP-dep_Trfase_small"/>
</dbReference>
<dbReference type="Proteomes" id="UP000036847">
    <property type="component" value="Chromosome"/>
</dbReference>
<evidence type="ECO:0000256" key="4">
    <source>
        <dbReference type="PIRSR" id="PIRSR000390-2"/>
    </source>
</evidence>
<dbReference type="Gene3D" id="3.40.640.10">
    <property type="entry name" value="Type I PLP-dependent aspartate aminotransferase-like (Major domain)"/>
    <property type="match status" value="1"/>
</dbReference>
<dbReference type="CDD" id="cd00616">
    <property type="entry name" value="AHBA_syn"/>
    <property type="match status" value="1"/>
</dbReference>
<dbReference type="GO" id="GO:0008483">
    <property type="term" value="F:transaminase activity"/>
    <property type="evidence" value="ECO:0007669"/>
    <property type="project" value="UniProtKB-KW"/>
</dbReference>
<sequence>MEVRVWNYLKEYASSKEEILKAVEDVFESGQLILGTKGKHFEQAYAEYCGVSHGVGCDNGTNAISLALLAVGVKPGDEVITVPNTAIPTVSAIVTVGATPVFVDIDPLTYLMDVTKVESHITEKTKCILPVHLYGQCVDMDELIALARKYKLSIIEDCAQAQGAEYKGYKAGSMSNASTTSFYPTKILGAYGDGGMIITNDAEVEGKLRRLRFYGAEKMYYAIEHGYNSRLDEVQAAILLTKLPHLDQYIKRRREIAYLYNELLKDTNLILPKEADYGKHAYYLYVVRHSNRDEIMAALKENNIFVNISYPWPIHIMTGYQFLGYKEGDFPETESAAKEIFSLPMYPALTDEEVHYVSDILHKILK</sequence>
<keyword evidence="6" id="KW-0032">Aminotransferase</keyword>
<dbReference type="InterPro" id="IPR015424">
    <property type="entry name" value="PyrdxlP-dep_Trfase"/>
</dbReference>
<keyword evidence="1 4" id="KW-0663">Pyridoxal phosphate</keyword>
<comment type="similarity">
    <text evidence="2 5">Belongs to the DegT/DnrJ/EryC1 family.</text>
</comment>
<name>A0AAE6C2B2_BACFG</name>
<dbReference type="InterPro" id="IPR015421">
    <property type="entry name" value="PyrdxlP-dep_Trfase_major"/>
</dbReference>
<dbReference type="PANTHER" id="PTHR30244">
    <property type="entry name" value="TRANSAMINASE"/>
    <property type="match status" value="1"/>
</dbReference>
<dbReference type="GO" id="GO:0030170">
    <property type="term" value="F:pyridoxal phosphate binding"/>
    <property type="evidence" value="ECO:0007669"/>
    <property type="project" value="TreeGrafter"/>
</dbReference>
<dbReference type="AlphaFoldDB" id="A0AAE6C2B2"/>
<protein>
    <submittedName>
        <fullName evidence="6">DegT/DnrJ/EryC1/StrS family aminotransferase</fullName>
    </submittedName>
</protein>
<evidence type="ECO:0000256" key="2">
    <source>
        <dbReference type="ARBA" id="ARBA00037999"/>
    </source>
</evidence>
<feature type="modified residue" description="N6-(pyridoxal phosphate)lysine" evidence="4">
    <location>
        <position position="186"/>
    </location>
</feature>
<proteinExistence type="inferred from homology"/>
<dbReference type="PIRSF" id="PIRSF000390">
    <property type="entry name" value="PLP_StrS"/>
    <property type="match status" value="1"/>
</dbReference>
<dbReference type="Pfam" id="PF01041">
    <property type="entry name" value="DegT_DnrJ_EryC1"/>
    <property type="match status" value="1"/>
</dbReference>
<keyword evidence="6" id="KW-0808">Transferase</keyword>
<gene>
    <name evidence="6" type="ORF">EC80_008145</name>
</gene>
<dbReference type="RefSeq" id="WP_032537207.1">
    <property type="nucleotide sequence ID" value="NZ_CP036546.1"/>
</dbReference>
<evidence type="ECO:0000256" key="5">
    <source>
        <dbReference type="RuleBase" id="RU004508"/>
    </source>
</evidence>
<dbReference type="InterPro" id="IPR000653">
    <property type="entry name" value="DegT/StrS_aminotransferase"/>
</dbReference>
<reference evidence="6 7" key="1">
    <citation type="submission" date="2019-03" db="EMBL/GenBank/DDBJ databases">
        <title>Complete genome assembly of MDR B. fragilis.</title>
        <authorList>
            <person name="Sydenham T.V."/>
            <person name="Hasman H."/>
            <person name="Justesen U.S."/>
        </authorList>
    </citation>
    <scope>NUCLEOTIDE SEQUENCE [LARGE SCALE GENOMIC DNA]</scope>
    <source>
        <strain evidence="6 7">DCMSKEJBY0001B</strain>
    </source>
</reference>
<accession>A0AAE6C2B2</accession>
<evidence type="ECO:0000256" key="1">
    <source>
        <dbReference type="ARBA" id="ARBA00022898"/>
    </source>
</evidence>
<dbReference type="PANTHER" id="PTHR30244:SF36">
    <property type="entry name" value="3-OXO-GLUCOSE-6-PHOSPHATE:GLUTAMATE AMINOTRANSFERASE"/>
    <property type="match status" value="1"/>
</dbReference>
<dbReference type="SUPFAM" id="SSF53383">
    <property type="entry name" value="PLP-dependent transferases"/>
    <property type="match status" value="1"/>
</dbReference>
<feature type="active site" description="Proton acceptor" evidence="3">
    <location>
        <position position="186"/>
    </location>
</feature>
<dbReference type="EMBL" id="CP036546">
    <property type="protein sequence ID" value="QCQ44815.1"/>
    <property type="molecule type" value="Genomic_DNA"/>
</dbReference>